<keyword evidence="6" id="KW-0645">Protease</keyword>
<dbReference type="InterPro" id="IPR000787">
    <property type="entry name" value="Peptidase_M29"/>
</dbReference>
<keyword evidence="9" id="KW-0482">Metalloprotease</keyword>
<organism evidence="10 11">
    <name type="scientific">Sphaerochaeta halotolerans</name>
    <dbReference type="NCBI Taxonomy" id="2293840"/>
    <lineage>
        <taxon>Bacteria</taxon>
        <taxon>Pseudomonadati</taxon>
        <taxon>Spirochaetota</taxon>
        <taxon>Spirochaetia</taxon>
        <taxon>Spirochaetales</taxon>
        <taxon>Sphaerochaetaceae</taxon>
        <taxon>Sphaerochaeta</taxon>
    </lineage>
</organism>
<comment type="caution">
    <text evidence="10">The sequence shown here is derived from an EMBL/GenBank/DDBJ whole genome shotgun (WGS) entry which is preliminary data.</text>
</comment>
<comment type="similarity">
    <text evidence="4">Belongs to the peptidase M29 family.</text>
</comment>
<dbReference type="EMBL" id="QUWK01000015">
    <property type="protein sequence ID" value="RFU93939.1"/>
    <property type="molecule type" value="Genomic_DNA"/>
</dbReference>
<dbReference type="Gene3D" id="3.40.1830.10">
    <property type="entry name" value="Thermophilic metalloprotease (M29)"/>
    <property type="match status" value="1"/>
</dbReference>
<evidence type="ECO:0000256" key="2">
    <source>
        <dbReference type="ARBA" id="ARBA00001946"/>
    </source>
</evidence>
<evidence type="ECO:0000256" key="4">
    <source>
        <dbReference type="ARBA" id="ARBA00008236"/>
    </source>
</evidence>
<dbReference type="RefSeq" id="WP_117331315.1">
    <property type="nucleotide sequence ID" value="NZ_QUWK01000015.1"/>
</dbReference>
<name>A0A372MDR8_9SPIR</name>
<accession>A0A372MDR8</accession>
<dbReference type="PRINTS" id="PR00919">
    <property type="entry name" value="THERMOPTASE"/>
</dbReference>
<proteinExistence type="inferred from homology"/>
<dbReference type="InterPro" id="IPR052170">
    <property type="entry name" value="M29_Exopeptidase"/>
</dbReference>
<evidence type="ECO:0000256" key="6">
    <source>
        <dbReference type="ARBA" id="ARBA00022670"/>
    </source>
</evidence>
<comment type="cofactor">
    <cofactor evidence="1">
        <name>Co(2+)</name>
        <dbReference type="ChEBI" id="CHEBI:48828"/>
    </cofactor>
</comment>
<sequence length="399" mass="44117">METLLTRYARLVIEVQLKLQEGDSLSINSEASTLAFARLLAQKAVMATRQTATIVHTNHGKVVDVIPIEPVEKEIFRPPVQGAVMCHIVDLDEHPYLTPTNLSTVANEVSILGKYGLLADPVFLDRRIAVPWANIPYPGPRWALQLLGAQASEEDMWKLFTAIYRIEDEHAFRFWEEQGNLLAYRKQKLNKQGRCMLHMVGDGWQLEATMAKDTIWAGGRQTLANQRSFFSSLPVQALHAALDGKSAKGTFTSSRPFYVLGQEVKGAQFTVEEGLVTDYTAETGGDALDALFSVDDDAKRVSEIALADHDTVESHSLGKSIHPHFAREMASVIILGGFSLDNLTTQQNEEDLEESALCTSLVRVAIPIGDSHLSVTIHSEDGKEVSVMEEGIFTEEELV</sequence>
<protein>
    <submittedName>
        <fullName evidence="10">Aminopeptidase</fullName>
    </submittedName>
</protein>
<dbReference type="GO" id="GO:0004177">
    <property type="term" value="F:aminopeptidase activity"/>
    <property type="evidence" value="ECO:0007669"/>
    <property type="project" value="UniProtKB-KW"/>
</dbReference>
<gene>
    <name evidence="10" type="ORF">DYP60_12310</name>
</gene>
<evidence type="ECO:0000256" key="1">
    <source>
        <dbReference type="ARBA" id="ARBA00001941"/>
    </source>
</evidence>
<dbReference type="PANTHER" id="PTHR34448">
    <property type="entry name" value="AMINOPEPTIDASE"/>
    <property type="match status" value="1"/>
</dbReference>
<comment type="cofactor">
    <cofactor evidence="2">
        <name>Mg(2+)</name>
        <dbReference type="ChEBI" id="CHEBI:18420"/>
    </cofactor>
</comment>
<reference evidence="11" key="1">
    <citation type="submission" date="2018-08" db="EMBL/GenBank/DDBJ databases">
        <authorList>
            <person name="Grouzdev D.S."/>
            <person name="Krutkina M.S."/>
        </authorList>
    </citation>
    <scope>NUCLEOTIDE SEQUENCE [LARGE SCALE GENOMIC DNA]</scope>
    <source>
        <strain evidence="11">4-11</strain>
    </source>
</reference>
<evidence type="ECO:0000256" key="7">
    <source>
        <dbReference type="ARBA" id="ARBA00022723"/>
    </source>
</evidence>
<dbReference type="GO" id="GO:0006508">
    <property type="term" value="P:proteolysis"/>
    <property type="evidence" value="ECO:0007669"/>
    <property type="project" value="UniProtKB-KW"/>
</dbReference>
<dbReference type="GO" id="GO:0046872">
    <property type="term" value="F:metal ion binding"/>
    <property type="evidence" value="ECO:0007669"/>
    <property type="project" value="UniProtKB-KW"/>
</dbReference>
<keyword evidence="7" id="KW-0479">Metal-binding</keyword>
<dbReference type="GO" id="GO:0008237">
    <property type="term" value="F:metallopeptidase activity"/>
    <property type="evidence" value="ECO:0007669"/>
    <property type="project" value="UniProtKB-KW"/>
</dbReference>
<keyword evidence="11" id="KW-1185">Reference proteome</keyword>
<evidence type="ECO:0000256" key="9">
    <source>
        <dbReference type="ARBA" id="ARBA00023049"/>
    </source>
</evidence>
<evidence type="ECO:0000313" key="10">
    <source>
        <dbReference type="EMBL" id="RFU93939.1"/>
    </source>
</evidence>
<evidence type="ECO:0000256" key="8">
    <source>
        <dbReference type="ARBA" id="ARBA00022801"/>
    </source>
</evidence>
<dbReference type="InterPro" id="IPR035097">
    <property type="entry name" value="M29_N-terminal"/>
</dbReference>
<evidence type="ECO:0000256" key="5">
    <source>
        <dbReference type="ARBA" id="ARBA00022438"/>
    </source>
</evidence>
<dbReference type="SUPFAM" id="SSF144052">
    <property type="entry name" value="Thermophilic metalloprotease-like"/>
    <property type="match status" value="1"/>
</dbReference>
<dbReference type="AlphaFoldDB" id="A0A372MDR8"/>
<dbReference type="PANTHER" id="PTHR34448:SF3">
    <property type="entry name" value="AMINOPEPTIDASE AMPS"/>
    <property type="match status" value="1"/>
</dbReference>
<comment type="cofactor">
    <cofactor evidence="3">
        <name>Zn(2+)</name>
        <dbReference type="ChEBI" id="CHEBI:29105"/>
    </cofactor>
</comment>
<evidence type="ECO:0000313" key="11">
    <source>
        <dbReference type="Proteomes" id="UP000264002"/>
    </source>
</evidence>
<dbReference type="Pfam" id="PF02073">
    <property type="entry name" value="Peptidase_M29"/>
    <property type="match status" value="1"/>
</dbReference>
<dbReference type="Proteomes" id="UP000264002">
    <property type="component" value="Unassembled WGS sequence"/>
</dbReference>
<reference evidence="10 11" key="2">
    <citation type="submission" date="2018-09" db="EMBL/GenBank/DDBJ databases">
        <title>Genome of Sphaerochaeta halotolerans strain 4-11.</title>
        <authorList>
            <person name="Nazina T.N."/>
            <person name="Sokolova D.S."/>
        </authorList>
    </citation>
    <scope>NUCLEOTIDE SEQUENCE [LARGE SCALE GENOMIC DNA]</scope>
    <source>
        <strain evidence="10 11">4-11</strain>
    </source>
</reference>
<evidence type="ECO:0000256" key="3">
    <source>
        <dbReference type="ARBA" id="ARBA00001947"/>
    </source>
</evidence>
<keyword evidence="5 10" id="KW-0031">Aminopeptidase</keyword>
<keyword evidence="8" id="KW-0378">Hydrolase</keyword>